<keyword evidence="1" id="KW-0472">Membrane</keyword>
<keyword evidence="1" id="KW-0812">Transmembrane</keyword>
<keyword evidence="1" id="KW-1133">Transmembrane helix</keyword>
<proteinExistence type="predicted"/>
<name>A0A2S8FZ94_9BACT</name>
<dbReference type="RefSeq" id="WP_105328761.1">
    <property type="nucleotide sequence ID" value="NZ_PUHY01000005.1"/>
</dbReference>
<gene>
    <name evidence="2" type="ORF">C5Y83_06095</name>
</gene>
<protein>
    <submittedName>
        <fullName evidence="2">Uncharacterized protein</fullName>
    </submittedName>
</protein>
<evidence type="ECO:0000313" key="3">
    <source>
        <dbReference type="Proteomes" id="UP000238322"/>
    </source>
</evidence>
<comment type="caution">
    <text evidence="2">The sequence shown here is derived from an EMBL/GenBank/DDBJ whole genome shotgun (WGS) entry which is preliminary data.</text>
</comment>
<feature type="transmembrane region" description="Helical" evidence="1">
    <location>
        <begin position="84"/>
        <end position="108"/>
    </location>
</feature>
<dbReference type="AlphaFoldDB" id="A0A2S8FZ94"/>
<evidence type="ECO:0000256" key="1">
    <source>
        <dbReference type="SAM" id="Phobius"/>
    </source>
</evidence>
<feature type="transmembrane region" description="Helical" evidence="1">
    <location>
        <begin position="47"/>
        <end position="63"/>
    </location>
</feature>
<organism evidence="2 3">
    <name type="scientific">Blastopirellula marina</name>
    <dbReference type="NCBI Taxonomy" id="124"/>
    <lineage>
        <taxon>Bacteria</taxon>
        <taxon>Pseudomonadati</taxon>
        <taxon>Planctomycetota</taxon>
        <taxon>Planctomycetia</taxon>
        <taxon>Pirellulales</taxon>
        <taxon>Pirellulaceae</taxon>
        <taxon>Blastopirellula</taxon>
    </lineage>
</organism>
<evidence type="ECO:0000313" key="2">
    <source>
        <dbReference type="EMBL" id="PQO37512.1"/>
    </source>
</evidence>
<feature type="transmembrane region" description="Helical" evidence="1">
    <location>
        <begin position="120"/>
        <end position="139"/>
    </location>
</feature>
<dbReference type="Proteomes" id="UP000238322">
    <property type="component" value="Unassembled WGS sequence"/>
</dbReference>
<accession>A0A2S8FZ94</accession>
<reference evidence="2 3" key="1">
    <citation type="submission" date="2018-02" db="EMBL/GenBank/DDBJ databases">
        <title>Comparative genomes isolates from brazilian mangrove.</title>
        <authorList>
            <person name="Araujo J.E."/>
            <person name="Taketani R.G."/>
            <person name="Silva M.C.P."/>
            <person name="Loureco M.V."/>
            <person name="Andreote F.D."/>
        </authorList>
    </citation>
    <scope>NUCLEOTIDE SEQUENCE [LARGE SCALE GENOMIC DNA]</scope>
    <source>
        <strain evidence="2 3">Hex-1 MGV</strain>
    </source>
</reference>
<dbReference type="EMBL" id="PUHY01000005">
    <property type="protein sequence ID" value="PQO37512.1"/>
    <property type="molecule type" value="Genomic_DNA"/>
</dbReference>
<sequence length="159" mass="17114">MSDEATQNEEASAKPRPIATLQELFLLQLGCVIVFLTYRYLGFWQIGLLWFAGGFAAMLDVMTKIEKLSDETCPPRLRSWLLRFASLLIGANFGGFLGLFVAIGLILIGPGINATVLTHIVLLSCLLFGVTAGSILYVGRKVRAAAAVLSLVFAGMFGG</sequence>